<dbReference type="HAMAP" id="MF_00208">
    <property type="entry name" value="MurE"/>
    <property type="match status" value="1"/>
</dbReference>
<dbReference type="InterPro" id="IPR013221">
    <property type="entry name" value="Mur_ligase_cen"/>
</dbReference>
<sequence length="498" mass="54254">MRLRQLFQPFMNFQVTNAENPDVVNITTDSREVEPGSLFVAIRGHTVDGHRFVGQAVERGAVAAMVEERVADVPEGVPQVIVPDTRHWSALIADRLFGRPSRELRVIGVTGTNGKTTVTHIVRHLLDASGKKAGLIGTVGAKLGSNTWPLPNTTPEAVEIHRLLRRFVDEGATHAVMEVSSHALVERRAAGVSFACAAFTNLTQDHLDFHGTMERYAAAKALLFSRLGNGIGDDPSRAVHAVINADDPYAPVMAEASAAPILTYGIDRDADVRAREVQLSASGARFAVQSPAGLLNIETPLIGRFNVYNTLAAVAIALVEGLAPADIEQAIRSYPSVPGRMERVDEGQPFSVFVDYAHTPDGLENVLAAVREFATQRVLVVVGCGGDRDRTKRPKMAEVAVRWSDLAIFTSDNPRSEDPLAILADMRAGVSERDAHKVFEEVDRRRAIELAVAEAKPGDVIVIAGKGHEDYQIIGAERRHFDDREEARRAIRARFGRD</sequence>
<dbReference type="InterPro" id="IPR005761">
    <property type="entry name" value="UDP-N-AcMur-Glu-dNH2Pim_ligase"/>
</dbReference>
<dbReference type="InterPro" id="IPR036615">
    <property type="entry name" value="Mur_ligase_C_dom_sf"/>
</dbReference>
<dbReference type="InterPro" id="IPR004101">
    <property type="entry name" value="Mur_ligase_C"/>
</dbReference>
<dbReference type="SUPFAM" id="SSF53623">
    <property type="entry name" value="MurD-like peptide ligases, catalytic domain"/>
    <property type="match status" value="1"/>
</dbReference>
<evidence type="ECO:0000313" key="24">
    <source>
        <dbReference type="EMBL" id="SIT00162.1"/>
    </source>
</evidence>
<dbReference type="PROSITE" id="PS01011">
    <property type="entry name" value="FOLYLPOLYGLU_SYNT_1"/>
    <property type="match status" value="1"/>
</dbReference>
<evidence type="ECO:0000256" key="11">
    <source>
        <dbReference type="ARBA" id="ARBA00023316"/>
    </source>
</evidence>
<dbReference type="NCBIfam" id="NF001126">
    <property type="entry name" value="PRK00139.1-4"/>
    <property type="match status" value="1"/>
</dbReference>
<dbReference type="SUPFAM" id="SSF53244">
    <property type="entry name" value="MurD-like peptide ligases, peptide-binding domain"/>
    <property type="match status" value="1"/>
</dbReference>
<dbReference type="GO" id="GO:0051301">
    <property type="term" value="P:cell division"/>
    <property type="evidence" value="ECO:0007669"/>
    <property type="project" value="UniProtKB-KW"/>
</dbReference>
<keyword evidence="9 19" id="KW-0573">Peptidoglycan synthesis</keyword>
<dbReference type="STRING" id="252246.SAMN05421799_10973"/>
<keyword evidence="8 19" id="KW-0133">Cell shape</keyword>
<keyword evidence="5 19" id="KW-0132">Cell division</keyword>
<evidence type="ECO:0000259" key="22">
    <source>
        <dbReference type="Pfam" id="PF02875"/>
    </source>
</evidence>
<evidence type="ECO:0000259" key="21">
    <source>
        <dbReference type="Pfam" id="PF01225"/>
    </source>
</evidence>
<dbReference type="OrthoDB" id="9800958at2"/>
<comment type="cofactor">
    <cofactor evidence="19">
        <name>Mg(2+)</name>
        <dbReference type="ChEBI" id="CHEBI:18420"/>
    </cofactor>
</comment>
<dbReference type="Gene3D" id="3.40.1190.10">
    <property type="entry name" value="Mur-like, catalytic domain"/>
    <property type="match status" value="1"/>
</dbReference>
<comment type="pathway">
    <text evidence="1 19 20">Cell wall biogenesis; peptidoglycan biosynthesis.</text>
</comment>
<dbReference type="GO" id="GO:0005524">
    <property type="term" value="F:ATP binding"/>
    <property type="evidence" value="ECO:0007669"/>
    <property type="project" value="UniProtKB-UniRule"/>
</dbReference>
<dbReference type="InterPro" id="IPR000713">
    <property type="entry name" value="Mur_ligase_N"/>
</dbReference>
<comment type="catalytic activity">
    <reaction evidence="12 19">
        <text>UDP-N-acetyl-alpha-D-muramoyl-L-alanyl-D-glutamate + meso-2,6-diaminopimelate + ATP = UDP-N-acetyl-alpha-D-muramoyl-L-alanyl-gamma-D-glutamyl-meso-2,6-diaminopimelate + ADP + phosphate + H(+)</text>
        <dbReference type="Rhea" id="RHEA:23676"/>
        <dbReference type="ChEBI" id="CHEBI:15378"/>
        <dbReference type="ChEBI" id="CHEBI:30616"/>
        <dbReference type="ChEBI" id="CHEBI:43474"/>
        <dbReference type="ChEBI" id="CHEBI:57791"/>
        <dbReference type="ChEBI" id="CHEBI:83900"/>
        <dbReference type="ChEBI" id="CHEBI:83905"/>
        <dbReference type="ChEBI" id="CHEBI:456216"/>
        <dbReference type="EC" id="6.3.2.13"/>
    </reaction>
</comment>
<dbReference type="NCBIfam" id="TIGR01085">
    <property type="entry name" value="murE"/>
    <property type="match status" value="1"/>
</dbReference>
<reference evidence="25" key="1">
    <citation type="submission" date="2017-01" db="EMBL/GenBank/DDBJ databases">
        <authorList>
            <person name="Varghese N."/>
            <person name="Submissions S."/>
        </authorList>
    </citation>
    <scope>NUCLEOTIDE SEQUENCE [LARGE SCALE GENOMIC DNA]</scope>
    <source>
        <strain evidence="25">DSM 16176</strain>
    </source>
</reference>
<evidence type="ECO:0000256" key="10">
    <source>
        <dbReference type="ARBA" id="ARBA00023306"/>
    </source>
</evidence>
<dbReference type="Pfam" id="PF08245">
    <property type="entry name" value="Mur_ligase_M"/>
    <property type="match status" value="1"/>
</dbReference>
<feature type="domain" description="Mur ligase C-terminal" evidence="22">
    <location>
        <begin position="339"/>
        <end position="467"/>
    </location>
</feature>
<dbReference type="EMBL" id="FTOO01000009">
    <property type="protein sequence ID" value="SIT00162.1"/>
    <property type="molecule type" value="Genomic_DNA"/>
</dbReference>
<dbReference type="SUPFAM" id="SSF63418">
    <property type="entry name" value="MurE/MurF N-terminal domain"/>
    <property type="match status" value="1"/>
</dbReference>
<feature type="binding site" evidence="19">
    <location>
        <position position="388"/>
    </location>
    <ligand>
        <name>meso-2,6-diaminopimelate</name>
        <dbReference type="ChEBI" id="CHEBI:57791"/>
    </ligand>
</feature>
<dbReference type="InterPro" id="IPR036565">
    <property type="entry name" value="Mur-like_cat_sf"/>
</dbReference>
<dbReference type="UniPathway" id="UPA00219"/>
<dbReference type="Gene3D" id="3.40.1390.10">
    <property type="entry name" value="MurE/MurF, N-terminal domain"/>
    <property type="match status" value="1"/>
</dbReference>
<feature type="binding site" evidence="19">
    <location>
        <begin position="412"/>
        <end position="415"/>
    </location>
    <ligand>
        <name>meso-2,6-diaminopimelate</name>
        <dbReference type="ChEBI" id="CHEBI:57791"/>
    </ligand>
</feature>
<dbReference type="GO" id="GO:0008360">
    <property type="term" value="P:regulation of cell shape"/>
    <property type="evidence" value="ECO:0007669"/>
    <property type="project" value="UniProtKB-KW"/>
</dbReference>
<feature type="binding site" evidence="19">
    <location>
        <position position="152"/>
    </location>
    <ligand>
        <name>UDP-N-acetyl-alpha-D-muramoyl-L-alanyl-D-glutamate</name>
        <dbReference type="ChEBI" id="CHEBI:83900"/>
    </ligand>
</feature>
<feature type="binding site" evidence="19">
    <location>
        <begin position="153"/>
        <end position="154"/>
    </location>
    <ligand>
        <name>UDP-N-acetyl-alpha-D-muramoyl-L-alanyl-D-glutamate</name>
        <dbReference type="ChEBI" id="CHEBI:83900"/>
    </ligand>
</feature>
<name>A0A1N7NPD1_9BACL</name>
<evidence type="ECO:0000256" key="6">
    <source>
        <dbReference type="ARBA" id="ARBA00022741"/>
    </source>
</evidence>
<dbReference type="GO" id="GO:0005737">
    <property type="term" value="C:cytoplasm"/>
    <property type="evidence" value="ECO:0007669"/>
    <property type="project" value="UniProtKB-SubCell"/>
</dbReference>
<dbReference type="PANTHER" id="PTHR23135:SF4">
    <property type="entry name" value="UDP-N-ACETYLMURAMOYL-L-ALANYL-D-GLUTAMATE--2,6-DIAMINOPIMELATE LIGASE MURE HOMOLOG, CHLOROPLASTIC"/>
    <property type="match status" value="1"/>
</dbReference>
<feature type="modified residue" description="N6-carboxylysine" evidence="19">
    <location>
        <position position="220"/>
    </location>
</feature>
<dbReference type="InterPro" id="IPR018109">
    <property type="entry name" value="Folylpolyglutamate_synth_CS"/>
</dbReference>
<comment type="subcellular location">
    <subcellularLocation>
        <location evidence="19 20">Cytoplasm</location>
    </subcellularLocation>
</comment>
<dbReference type="AlphaFoldDB" id="A0A1N7NPD1"/>
<dbReference type="GO" id="GO:0000287">
    <property type="term" value="F:magnesium ion binding"/>
    <property type="evidence" value="ECO:0007669"/>
    <property type="project" value="UniProtKB-UniRule"/>
</dbReference>
<feature type="short sequence motif" description="Meso-diaminopimelate recognition motif" evidence="19">
    <location>
        <begin position="412"/>
        <end position="415"/>
    </location>
</feature>
<evidence type="ECO:0000256" key="2">
    <source>
        <dbReference type="ARBA" id="ARBA00005898"/>
    </source>
</evidence>
<comment type="function">
    <text evidence="13 19">Catalyzes the addition of meso-diaminopimelic acid to the nucleotide precursor UDP-N-acetylmuramoyl-L-alanyl-D-glutamate (UMAG) in the biosynthesis of bacterial cell-wall peptidoglycan.</text>
</comment>
<evidence type="ECO:0000256" key="9">
    <source>
        <dbReference type="ARBA" id="ARBA00022984"/>
    </source>
</evidence>
<comment type="similarity">
    <text evidence="2 19">Belongs to the MurCDEF family. MurE subfamily.</text>
</comment>
<feature type="binding site" evidence="19">
    <location>
        <position position="188"/>
    </location>
    <ligand>
        <name>UDP-N-acetyl-alpha-D-muramoyl-L-alanyl-D-glutamate</name>
        <dbReference type="ChEBI" id="CHEBI:83900"/>
    </ligand>
</feature>
<evidence type="ECO:0000259" key="23">
    <source>
        <dbReference type="Pfam" id="PF08245"/>
    </source>
</evidence>
<keyword evidence="7 19" id="KW-0067">ATP-binding</keyword>
<dbReference type="GO" id="GO:0071555">
    <property type="term" value="P:cell wall organization"/>
    <property type="evidence" value="ECO:0007669"/>
    <property type="project" value="UniProtKB-KW"/>
</dbReference>
<evidence type="ECO:0000256" key="5">
    <source>
        <dbReference type="ARBA" id="ARBA00022618"/>
    </source>
</evidence>
<feature type="binding site" evidence="19">
    <location>
        <position position="465"/>
    </location>
    <ligand>
        <name>meso-2,6-diaminopimelate</name>
        <dbReference type="ChEBI" id="CHEBI:57791"/>
    </ligand>
</feature>
<dbReference type="Gene3D" id="3.90.190.20">
    <property type="entry name" value="Mur ligase, C-terminal domain"/>
    <property type="match status" value="1"/>
</dbReference>
<keyword evidence="10 19" id="KW-0131">Cell cycle</keyword>
<keyword evidence="4 19" id="KW-0436">Ligase</keyword>
<evidence type="ECO:0000256" key="15">
    <source>
        <dbReference type="ARBA" id="ARBA00072883"/>
    </source>
</evidence>
<feature type="binding site" evidence="19">
    <location>
        <begin position="111"/>
        <end position="117"/>
    </location>
    <ligand>
        <name>ATP</name>
        <dbReference type="ChEBI" id="CHEBI:30616"/>
    </ligand>
</feature>
<feature type="domain" description="Mur ligase central" evidence="23">
    <location>
        <begin position="109"/>
        <end position="317"/>
    </location>
</feature>
<keyword evidence="19" id="KW-0460">Magnesium</keyword>
<protein>
    <recommendedName>
        <fullName evidence="15 19">UDP-N-acetylmuramoyl-L-alanyl-D-glutamate--2,6-diaminopimelate ligase</fullName>
        <ecNumber evidence="14 19">6.3.2.13</ecNumber>
    </recommendedName>
    <alternativeName>
        <fullName evidence="16 19">Meso-A2pm-adding enzyme</fullName>
    </alternativeName>
    <alternativeName>
        <fullName evidence="17 19">Meso-diaminopimelate-adding enzyme</fullName>
    </alternativeName>
    <alternativeName>
        <fullName evidence="18 19">UDP-MurNAc-L-Ala-D-Glu:meso-diaminopimelate ligase</fullName>
    </alternativeName>
    <alternativeName>
        <fullName evidence="19">UDP-MurNAc-tripeptide synthetase</fullName>
    </alternativeName>
    <alternativeName>
        <fullName evidence="19">UDP-N-acetylmuramyl-tripeptide synthetase</fullName>
    </alternativeName>
</protein>
<evidence type="ECO:0000256" key="12">
    <source>
        <dbReference type="ARBA" id="ARBA00050251"/>
    </source>
</evidence>
<evidence type="ECO:0000256" key="13">
    <source>
        <dbReference type="ARBA" id="ARBA00056782"/>
    </source>
</evidence>
<dbReference type="RefSeq" id="WP_076347990.1">
    <property type="nucleotide sequence ID" value="NZ_FTOO01000009.1"/>
</dbReference>
<feature type="binding site" evidence="19">
    <location>
        <position position="469"/>
    </location>
    <ligand>
        <name>meso-2,6-diaminopimelate</name>
        <dbReference type="ChEBI" id="CHEBI:57791"/>
    </ligand>
</feature>
<evidence type="ECO:0000256" key="16">
    <source>
        <dbReference type="ARBA" id="ARBA00075482"/>
    </source>
</evidence>
<evidence type="ECO:0000256" key="17">
    <source>
        <dbReference type="ARBA" id="ARBA00076158"/>
    </source>
</evidence>
<comment type="PTM">
    <text evidence="19">Carboxylation is probably crucial for Mg(2+) binding and, consequently, for the gamma-phosphate positioning of ATP.</text>
</comment>
<evidence type="ECO:0000256" key="18">
    <source>
        <dbReference type="ARBA" id="ARBA00081560"/>
    </source>
</evidence>
<keyword evidence="3 19" id="KW-0963">Cytoplasm</keyword>
<dbReference type="EC" id="6.3.2.13" evidence="14 19"/>
<keyword evidence="25" id="KW-1185">Reference proteome</keyword>
<feature type="domain" description="Mur ligase N-terminal catalytic" evidence="21">
    <location>
        <begin position="24"/>
        <end position="94"/>
    </location>
</feature>
<evidence type="ECO:0000313" key="25">
    <source>
        <dbReference type="Proteomes" id="UP000186156"/>
    </source>
</evidence>
<accession>A0A1N7NPD1</accession>
<feature type="binding site" evidence="19">
    <location>
        <position position="180"/>
    </location>
    <ligand>
        <name>UDP-N-acetyl-alpha-D-muramoyl-L-alanyl-D-glutamate</name>
        <dbReference type="ChEBI" id="CHEBI:83900"/>
    </ligand>
</feature>
<dbReference type="GO" id="GO:0009252">
    <property type="term" value="P:peptidoglycan biosynthetic process"/>
    <property type="evidence" value="ECO:0007669"/>
    <property type="project" value="UniProtKB-UniRule"/>
</dbReference>
<proteinExistence type="inferred from homology"/>
<dbReference type="Pfam" id="PF02875">
    <property type="entry name" value="Mur_ligase_C"/>
    <property type="match status" value="1"/>
</dbReference>
<keyword evidence="11 19" id="KW-0961">Cell wall biogenesis/degradation</keyword>
<dbReference type="Proteomes" id="UP000186156">
    <property type="component" value="Unassembled WGS sequence"/>
</dbReference>
<evidence type="ECO:0000256" key="14">
    <source>
        <dbReference type="ARBA" id="ARBA00066633"/>
    </source>
</evidence>
<evidence type="ECO:0000256" key="1">
    <source>
        <dbReference type="ARBA" id="ARBA00004752"/>
    </source>
</evidence>
<dbReference type="NCBIfam" id="NF001124">
    <property type="entry name" value="PRK00139.1-2"/>
    <property type="match status" value="1"/>
</dbReference>
<evidence type="ECO:0000256" key="4">
    <source>
        <dbReference type="ARBA" id="ARBA00022598"/>
    </source>
</evidence>
<dbReference type="InterPro" id="IPR035911">
    <property type="entry name" value="MurE/MurF_N"/>
</dbReference>
<evidence type="ECO:0000256" key="19">
    <source>
        <dbReference type="HAMAP-Rule" id="MF_00208"/>
    </source>
</evidence>
<dbReference type="GO" id="GO:0004326">
    <property type="term" value="F:tetrahydrofolylpolyglutamate synthase activity"/>
    <property type="evidence" value="ECO:0007669"/>
    <property type="project" value="InterPro"/>
</dbReference>
<keyword evidence="6 19" id="KW-0547">Nucleotide-binding</keyword>
<evidence type="ECO:0000256" key="20">
    <source>
        <dbReference type="RuleBase" id="RU004135"/>
    </source>
</evidence>
<evidence type="ECO:0000256" key="7">
    <source>
        <dbReference type="ARBA" id="ARBA00022840"/>
    </source>
</evidence>
<evidence type="ECO:0000256" key="8">
    <source>
        <dbReference type="ARBA" id="ARBA00022960"/>
    </source>
</evidence>
<dbReference type="FunFam" id="3.90.190.20:FF:000006">
    <property type="entry name" value="UDP-N-acetylmuramoyl-L-alanyl-D-glutamate--2,6-diaminopimelate ligase"/>
    <property type="match status" value="1"/>
</dbReference>
<gene>
    <name evidence="19" type="primary">murE</name>
    <name evidence="24" type="ORF">SAMN05421799_10973</name>
</gene>
<dbReference type="GO" id="GO:0008765">
    <property type="term" value="F:UDP-N-acetylmuramoylalanyl-D-glutamate-2,6-diaminopimelate ligase activity"/>
    <property type="evidence" value="ECO:0007669"/>
    <property type="project" value="UniProtKB-UniRule"/>
</dbReference>
<comment type="caution">
    <text evidence="19">Lacks conserved residue(s) required for the propagation of feature annotation.</text>
</comment>
<organism evidence="24 25">
    <name type="scientific">Alicyclobacillus vulcanalis</name>
    <dbReference type="NCBI Taxonomy" id="252246"/>
    <lineage>
        <taxon>Bacteria</taxon>
        <taxon>Bacillati</taxon>
        <taxon>Bacillota</taxon>
        <taxon>Bacilli</taxon>
        <taxon>Bacillales</taxon>
        <taxon>Alicyclobacillaceae</taxon>
        <taxon>Alicyclobacillus</taxon>
    </lineage>
</organism>
<feature type="binding site" evidence="19">
    <location>
        <position position="30"/>
    </location>
    <ligand>
        <name>UDP-N-acetyl-alpha-D-muramoyl-L-alanyl-D-glutamate</name>
        <dbReference type="ChEBI" id="CHEBI:83900"/>
    </ligand>
</feature>
<dbReference type="Pfam" id="PF01225">
    <property type="entry name" value="Mur_ligase"/>
    <property type="match status" value="1"/>
</dbReference>
<evidence type="ECO:0000256" key="3">
    <source>
        <dbReference type="ARBA" id="ARBA00022490"/>
    </source>
</evidence>
<dbReference type="PANTHER" id="PTHR23135">
    <property type="entry name" value="MUR LIGASE FAMILY MEMBER"/>
    <property type="match status" value="1"/>
</dbReference>